<comment type="caution">
    <text evidence="4">The sequence shown here is derived from an EMBL/GenBank/DDBJ whole genome shotgun (WGS) entry which is preliminary data.</text>
</comment>
<accession>A0ABP9DHE4</accession>
<evidence type="ECO:0000256" key="2">
    <source>
        <dbReference type="ARBA" id="ARBA00023315"/>
    </source>
</evidence>
<dbReference type="Proteomes" id="UP001500298">
    <property type="component" value="Unassembled WGS sequence"/>
</dbReference>
<keyword evidence="5" id="KW-1185">Reference proteome</keyword>
<dbReference type="Pfam" id="PF04389">
    <property type="entry name" value="Peptidase_M28"/>
    <property type="match status" value="1"/>
</dbReference>
<dbReference type="PANTHER" id="PTHR12283:SF6">
    <property type="entry name" value="GLUTAMINYL-PEPTIDE CYCLOTRANSFERASE-RELATED"/>
    <property type="match status" value="1"/>
</dbReference>
<keyword evidence="2" id="KW-0012">Acyltransferase</keyword>
<dbReference type="PROSITE" id="PS51257">
    <property type="entry name" value="PROKAR_LIPOPROTEIN"/>
    <property type="match status" value="1"/>
</dbReference>
<feature type="domain" description="Peptidase M28" evidence="3">
    <location>
        <begin position="107"/>
        <end position="330"/>
    </location>
</feature>
<keyword evidence="1" id="KW-0808">Transferase</keyword>
<dbReference type="RefSeq" id="WP_345373967.1">
    <property type="nucleotide sequence ID" value="NZ_BAABJX010000053.1"/>
</dbReference>
<evidence type="ECO:0000313" key="5">
    <source>
        <dbReference type="Proteomes" id="UP001500298"/>
    </source>
</evidence>
<evidence type="ECO:0000313" key="4">
    <source>
        <dbReference type="EMBL" id="GAA4846392.1"/>
    </source>
</evidence>
<dbReference type="EMBL" id="BAABJX010000053">
    <property type="protein sequence ID" value="GAA4846392.1"/>
    <property type="molecule type" value="Genomic_DNA"/>
</dbReference>
<name>A0ABP9DHE4_9BACT</name>
<reference evidence="5" key="1">
    <citation type="journal article" date="2019" name="Int. J. Syst. Evol. Microbiol.">
        <title>The Global Catalogue of Microorganisms (GCM) 10K type strain sequencing project: providing services to taxonomists for standard genome sequencing and annotation.</title>
        <authorList>
            <consortium name="The Broad Institute Genomics Platform"/>
            <consortium name="The Broad Institute Genome Sequencing Center for Infectious Disease"/>
            <person name="Wu L."/>
            <person name="Ma J."/>
        </authorList>
    </citation>
    <scope>NUCLEOTIDE SEQUENCE [LARGE SCALE GENOMIC DNA]</scope>
    <source>
        <strain evidence="5">JCM 18326</strain>
    </source>
</reference>
<organism evidence="4 5">
    <name type="scientific">Algivirga pacifica</name>
    <dbReference type="NCBI Taxonomy" id="1162670"/>
    <lineage>
        <taxon>Bacteria</taxon>
        <taxon>Pseudomonadati</taxon>
        <taxon>Bacteroidota</taxon>
        <taxon>Cytophagia</taxon>
        <taxon>Cytophagales</taxon>
        <taxon>Flammeovirgaceae</taxon>
        <taxon>Algivirga</taxon>
    </lineage>
</organism>
<dbReference type="Gene3D" id="3.40.630.10">
    <property type="entry name" value="Zn peptidases"/>
    <property type="match status" value="1"/>
</dbReference>
<evidence type="ECO:0000256" key="1">
    <source>
        <dbReference type="ARBA" id="ARBA00022679"/>
    </source>
</evidence>
<gene>
    <name evidence="4" type="ORF">GCM10023331_33980</name>
</gene>
<dbReference type="InterPro" id="IPR040234">
    <property type="entry name" value="QC/QCL"/>
</dbReference>
<dbReference type="PANTHER" id="PTHR12283">
    <property type="entry name" value="GLUTAMINYL-PEPTIDE CYCLOTRANSFERASE"/>
    <property type="match status" value="1"/>
</dbReference>
<proteinExistence type="predicted"/>
<dbReference type="SUPFAM" id="SSF53187">
    <property type="entry name" value="Zn-dependent exopeptidases"/>
    <property type="match status" value="1"/>
</dbReference>
<protein>
    <submittedName>
        <fullName evidence="4">M28 family peptidase</fullName>
    </submittedName>
</protein>
<sequence>MKHLFLTSLILSTTFTLLFTSCNGGGESSNTSKKAEVKMAEAPSFNEDSAYYFIEKQVAFGPRVPNTKAHQECGDYLIEQLKEYGAEVTVQAFEATAYNGAVLPSRNIIGAINPEAKKRIIVAAHWDTRPYADQGEERQQEPIDGANDGGSGVGVILELARVMHTDSLKPNVGVDFILFDSEDYGRPEFEKEYTDGDSRYCLGSEYWASNKHKRGYHAYYGILLDMVGAKGAVFPKEGTSMELASKVVKKIWTTGQKLGYGQYFIDQEVGGIFDDHYYVNTKARIPMADIIHLDPTGTDTFFEHWHTHEDNLETIDKASLKAVGQTVLQVLYNE</sequence>
<evidence type="ECO:0000259" key="3">
    <source>
        <dbReference type="Pfam" id="PF04389"/>
    </source>
</evidence>
<dbReference type="InterPro" id="IPR007484">
    <property type="entry name" value="Peptidase_M28"/>
</dbReference>